<dbReference type="PANTHER" id="PTHR23355">
    <property type="entry name" value="RIBONUCLEASE"/>
    <property type="match status" value="1"/>
</dbReference>
<protein>
    <recommendedName>
        <fullName evidence="1">RNB domain-containing protein</fullName>
    </recommendedName>
</protein>
<dbReference type="AlphaFoldDB" id="A0A381NAZ7"/>
<evidence type="ECO:0000313" key="2">
    <source>
        <dbReference type="EMBL" id="SUZ50908.1"/>
    </source>
</evidence>
<reference evidence="2" key="1">
    <citation type="submission" date="2018-05" db="EMBL/GenBank/DDBJ databases">
        <authorList>
            <person name="Lanie J.A."/>
            <person name="Ng W.-L."/>
            <person name="Kazmierczak K.M."/>
            <person name="Andrzejewski T.M."/>
            <person name="Davidsen T.M."/>
            <person name="Wayne K.J."/>
            <person name="Tettelin H."/>
            <person name="Glass J.I."/>
            <person name="Rusch D."/>
            <person name="Podicherti R."/>
            <person name="Tsui H.-C.T."/>
            <person name="Winkler M.E."/>
        </authorList>
    </citation>
    <scope>NUCLEOTIDE SEQUENCE</scope>
</reference>
<gene>
    <name evidence="2" type="ORF">METZ01_LOCUS3762</name>
</gene>
<dbReference type="InterPro" id="IPR012340">
    <property type="entry name" value="NA-bd_OB-fold"/>
</dbReference>
<dbReference type="InterPro" id="IPR050180">
    <property type="entry name" value="RNR_Ribonuclease"/>
</dbReference>
<dbReference type="EMBL" id="UINC01000196">
    <property type="protein sequence ID" value="SUZ50908.1"/>
    <property type="molecule type" value="Genomic_DNA"/>
</dbReference>
<dbReference type="PANTHER" id="PTHR23355:SF9">
    <property type="entry name" value="DIS3-LIKE EXONUCLEASE 2"/>
    <property type="match status" value="1"/>
</dbReference>
<dbReference type="SUPFAM" id="SSF50249">
    <property type="entry name" value="Nucleic acid-binding proteins"/>
    <property type="match status" value="1"/>
</dbReference>
<sequence length="588" mass="71630">MYQVKIQDREYKKIILKNQEKTLELSIEEFKNFNKIKFFHDDIINYDETTKIINNIVETKMKYKKIIGILEINKKMIYGLNNKKNPYFLFTPLLNCYPKFYVCINDKKMKNTNGRFYITIKYNIWNKKLPYGILNKFIGKVGEKKNEIEKLLNYYEIDTKKYKLQKNFKVSQKSKIYDYIEKNELDDYIDLRNQNTISIDPKGSKDIDDALSIEYLPDKKYKVGIHIADVSFWYNKFNLKYFLKNRFSTVYLKDKKFNLYPNILSDYLMSLIKGQDRLSLSLFIIFDKDSKVIDYEFKNTILNINRNFCYKKVDNILKNEKLYNSNFDLFELFNISKRLKYNEEFDSHNMIENYMILANQITAEYLINNNKNPILRYHKSPDYKIPLEKIENNELKKFMKIFQLKSAEYKVYEKNENFNYYHYGLDLKHYTHYTSPIRRFTDLVIHFKIKEVLYNKKEEISYDINKLNEVNKNLRKMDREMKQLEILENVQSNQIFNSYLIDYKENYLFFYIPEIKYFFKKKIYDNNDILINIDFIINQENINIISKKNNKKIILEKYFSYKISINKISNMNEYNYTLVNKNFIEILN</sequence>
<name>A0A381NAZ7_9ZZZZ</name>
<dbReference type="SMART" id="SM00955">
    <property type="entry name" value="RNB"/>
    <property type="match status" value="1"/>
</dbReference>
<feature type="domain" description="RNB" evidence="1">
    <location>
        <begin position="188"/>
        <end position="455"/>
    </location>
</feature>
<dbReference type="InterPro" id="IPR041505">
    <property type="entry name" value="Dis3_CSD2"/>
</dbReference>
<organism evidence="2">
    <name type="scientific">marine metagenome</name>
    <dbReference type="NCBI Taxonomy" id="408172"/>
    <lineage>
        <taxon>unclassified sequences</taxon>
        <taxon>metagenomes</taxon>
        <taxon>ecological metagenomes</taxon>
    </lineage>
</organism>
<dbReference type="GO" id="GO:0006402">
    <property type="term" value="P:mRNA catabolic process"/>
    <property type="evidence" value="ECO:0007669"/>
    <property type="project" value="TreeGrafter"/>
</dbReference>
<dbReference type="Pfam" id="PF00773">
    <property type="entry name" value="RNB"/>
    <property type="match status" value="1"/>
</dbReference>
<dbReference type="GO" id="GO:0000932">
    <property type="term" value="C:P-body"/>
    <property type="evidence" value="ECO:0007669"/>
    <property type="project" value="TreeGrafter"/>
</dbReference>
<evidence type="ECO:0000259" key="1">
    <source>
        <dbReference type="SMART" id="SM00955"/>
    </source>
</evidence>
<proteinExistence type="predicted"/>
<dbReference type="GO" id="GO:0003723">
    <property type="term" value="F:RNA binding"/>
    <property type="evidence" value="ECO:0007669"/>
    <property type="project" value="InterPro"/>
</dbReference>
<dbReference type="InterPro" id="IPR001900">
    <property type="entry name" value="RNase_II/R"/>
</dbReference>
<dbReference type="Pfam" id="PF17849">
    <property type="entry name" value="OB_Dis3"/>
    <property type="match status" value="1"/>
</dbReference>
<accession>A0A381NAZ7</accession>
<dbReference type="GO" id="GO:0000175">
    <property type="term" value="F:3'-5'-RNA exonuclease activity"/>
    <property type="evidence" value="ECO:0007669"/>
    <property type="project" value="TreeGrafter"/>
</dbReference>